<evidence type="ECO:0008006" key="6">
    <source>
        <dbReference type="Google" id="ProtNLM"/>
    </source>
</evidence>
<evidence type="ECO:0000313" key="4">
    <source>
        <dbReference type="EMBL" id="RCI12223.1"/>
    </source>
</evidence>
<dbReference type="OrthoDB" id="423498at2759"/>
<feature type="region of interest" description="Disordered" evidence="1">
    <location>
        <begin position="9"/>
        <end position="47"/>
    </location>
</feature>
<dbReference type="Proteomes" id="UP000253664">
    <property type="component" value="Unassembled WGS sequence"/>
</dbReference>
<dbReference type="Pfam" id="PF08450">
    <property type="entry name" value="SGL"/>
    <property type="match status" value="1"/>
</dbReference>
<dbReference type="Pfam" id="PF06985">
    <property type="entry name" value="HET"/>
    <property type="match status" value="1"/>
</dbReference>
<reference evidence="4 5" key="1">
    <citation type="journal article" date="2015" name="BMC Genomics">
        <title>Insights from the genome of Ophiocordyceps polyrhachis-furcata to pathogenicity and host specificity in insect fungi.</title>
        <authorList>
            <person name="Wichadakul D."/>
            <person name="Kobmoo N."/>
            <person name="Ingsriswang S."/>
            <person name="Tangphatsornruang S."/>
            <person name="Chantasingh D."/>
            <person name="Luangsa-ard J.J."/>
            <person name="Eurwilaichitr L."/>
        </authorList>
    </citation>
    <scope>NUCLEOTIDE SEQUENCE [LARGE SCALE GENOMIC DNA]</scope>
    <source>
        <strain evidence="4 5">BCC 54312</strain>
    </source>
</reference>
<feature type="domain" description="Heterokaryon incompatibility" evidence="2">
    <location>
        <begin position="637"/>
        <end position="773"/>
    </location>
</feature>
<dbReference type="InterPro" id="IPR013658">
    <property type="entry name" value="SGL"/>
</dbReference>
<dbReference type="Gene3D" id="2.120.10.30">
    <property type="entry name" value="TolB, C-terminal domain"/>
    <property type="match status" value="1"/>
</dbReference>
<name>A0A367LCS1_9HYPO</name>
<evidence type="ECO:0000259" key="2">
    <source>
        <dbReference type="Pfam" id="PF06985"/>
    </source>
</evidence>
<evidence type="ECO:0000259" key="3">
    <source>
        <dbReference type="Pfam" id="PF08450"/>
    </source>
</evidence>
<evidence type="ECO:0000313" key="5">
    <source>
        <dbReference type="Proteomes" id="UP000253664"/>
    </source>
</evidence>
<dbReference type="InterPro" id="IPR010730">
    <property type="entry name" value="HET"/>
</dbReference>
<gene>
    <name evidence="4" type="ORF">L249_0154</name>
</gene>
<proteinExistence type="predicted"/>
<protein>
    <recommendedName>
        <fullName evidence="6">SMP-30/Gluconolactonase/LRE-like region domain-containing protein</fullName>
    </recommendedName>
</protein>
<feature type="domain" description="SMP-30/Gluconolactonase/LRE-like region" evidence="3">
    <location>
        <begin position="181"/>
        <end position="360"/>
    </location>
</feature>
<sequence>MPVLVLVHEPSRNPLMSSQPRRSSREDDGLIPTPSAVSAAVPRTNGTGSFKALSKTADEIFGRTPELQVLLEDEKPMFHEAGVFFPQDNVLFVTSNFIEEQGEKVTKISRISLSSARGGGGGGGGGEKVSAKAEIMQQANVTLPAGGINYKDGVVFCSQGSKKKAGGLAFVKVTPQGRCLESEMLLDRFYSREFNSPNDIAVHKDGSLWFTDPKYGSKQGIRPEATLPQQVYRFDPATKSVRAMADGFGRPNGVTFSPDQSILYVTDTDRVQGDGTEHLTRASTIYSFKVDMFNGEPSLSDRRLFAMADVGIPDGIKCDTKGNVYSGCGDGINIWSPGGELLGKILVQGGAANFCFGNPGEILCIFCRRLETTSHKCPQLLDGSPRETSSSDRSPWDAVTDFSPADATLLETLHQQPSSLCRRCSEYDAVNVIMTANPVIDNPFVTAAEKVGYLGRLTMPLGLLSSLHLTPSCPFCRLIYRLMPRTRIDPAEGGIHVIPFRSFFRQPGWILYSPDLKRQSSIMLKLEDVSRDNSLMDTARVPFLEGVDLTVRPRFFEGEAIALSSQQTRPDRTWQNGRYVNQLVDGRYLDFVRKAVAHCEQSHQACRRGDWPPKLSMIRVVDVSDRRVVPCPDDCDYLALSYVWGGVVPEDGALESASLPPTIEDAITLTKALGRRYLWVDALCIDQSPCLTAEEAAAKQEQLAMMHLIYQYATLTIITVSGKDSNHGLPGVSRRRFQLRESIQGCDLFTVPPIMNSEVHESQWETRAWTLQELHSSRRGIYVSASQMEYGCRMRVCAESMDDWQYYFEPQYTDRILQTPSPVRLDYYQISDLFFRDAQVLNPHLTCRVFSIMLGYYTEKNMSRDSDSLNAFLGILGLMEQRLFPRGFVCGLPLRSHPQFLGWMHSSECSPRRRPDFPSWSFAGWQGAVLMPKPCEETIVWDPKTSSFGENRQIDLGLRLVDVRKDATMIAVEGWVVDMEVRTEPLSEAFKPGGEDESLGCVQERDFGHNNTVPSGTYRCLTIQRHTDAHLQGKQSVILLLMDWHGEVATRRSSITLRLWLGKDFMSLEPRVETVWLQ</sequence>
<keyword evidence="5" id="KW-1185">Reference proteome</keyword>
<dbReference type="EMBL" id="LKCN02000007">
    <property type="protein sequence ID" value="RCI12223.1"/>
    <property type="molecule type" value="Genomic_DNA"/>
</dbReference>
<evidence type="ECO:0000256" key="1">
    <source>
        <dbReference type="SAM" id="MobiDB-lite"/>
    </source>
</evidence>
<dbReference type="PANTHER" id="PTHR47064:SF2">
    <property type="entry name" value="SMP-30_GLUCONOLACTONASE_LRE-LIKE REGION DOMAIN-CONTAINING PROTEIN-RELATED"/>
    <property type="match status" value="1"/>
</dbReference>
<dbReference type="PANTHER" id="PTHR47064">
    <property type="entry name" value="PUTATIVE (AFU_ORTHOLOGUE AFUA_1G08990)-RELATED"/>
    <property type="match status" value="1"/>
</dbReference>
<dbReference type="SUPFAM" id="SSF63829">
    <property type="entry name" value="Calcium-dependent phosphotriesterase"/>
    <property type="match status" value="1"/>
</dbReference>
<organism evidence="4 5">
    <name type="scientific">Ophiocordyceps polyrhachis-furcata BCC 54312</name>
    <dbReference type="NCBI Taxonomy" id="1330021"/>
    <lineage>
        <taxon>Eukaryota</taxon>
        <taxon>Fungi</taxon>
        <taxon>Dikarya</taxon>
        <taxon>Ascomycota</taxon>
        <taxon>Pezizomycotina</taxon>
        <taxon>Sordariomycetes</taxon>
        <taxon>Hypocreomycetidae</taxon>
        <taxon>Hypocreales</taxon>
        <taxon>Ophiocordycipitaceae</taxon>
        <taxon>Ophiocordyceps</taxon>
    </lineage>
</organism>
<dbReference type="InterPro" id="IPR052988">
    <property type="entry name" value="Oryzine_lactonohydrolase"/>
</dbReference>
<accession>A0A367LCS1</accession>
<dbReference type="AlphaFoldDB" id="A0A367LCS1"/>
<dbReference type="InterPro" id="IPR011042">
    <property type="entry name" value="6-blade_b-propeller_TolB-like"/>
</dbReference>
<comment type="caution">
    <text evidence="4">The sequence shown here is derived from an EMBL/GenBank/DDBJ whole genome shotgun (WGS) entry which is preliminary data.</text>
</comment>
<dbReference type="STRING" id="1330021.A0A367LCS1"/>